<dbReference type="PROSITE" id="PS51257">
    <property type="entry name" value="PROKAR_LIPOPROTEIN"/>
    <property type="match status" value="1"/>
</dbReference>
<gene>
    <name evidence="2" type="ORF">GGQ93_000285</name>
</gene>
<feature type="chain" id="PRO_5031128477" description="EexN family lipoprotein" evidence="1">
    <location>
        <begin position="23"/>
        <end position="74"/>
    </location>
</feature>
<dbReference type="InterPro" id="IPR047937">
    <property type="entry name" value="Eex_IncN-like"/>
</dbReference>
<proteinExistence type="predicted"/>
<dbReference type="RefSeq" id="WP_054766341.1">
    <property type="nucleotide sequence ID" value="NZ_CAJFZW010000014.1"/>
</dbReference>
<evidence type="ECO:0000313" key="2">
    <source>
        <dbReference type="EMBL" id="MBB5738594.1"/>
    </source>
</evidence>
<dbReference type="Proteomes" id="UP000527324">
    <property type="component" value="Unassembled WGS sequence"/>
</dbReference>
<evidence type="ECO:0000313" key="3">
    <source>
        <dbReference type="Proteomes" id="UP000527324"/>
    </source>
</evidence>
<organism evidence="2 3">
    <name type="scientific">Brevundimonas aurantiaca</name>
    <dbReference type="NCBI Taxonomy" id="74316"/>
    <lineage>
        <taxon>Bacteria</taxon>
        <taxon>Pseudomonadati</taxon>
        <taxon>Pseudomonadota</taxon>
        <taxon>Alphaproteobacteria</taxon>
        <taxon>Caulobacterales</taxon>
        <taxon>Caulobacteraceae</taxon>
        <taxon>Brevundimonas</taxon>
    </lineage>
</organism>
<dbReference type="EMBL" id="JACHOQ010000001">
    <property type="protein sequence ID" value="MBB5738594.1"/>
    <property type="molecule type" value="Genomic_DNA"/>
</dbReference>
<dbReference type="AlphaFoldDB" id="A0A7W9C3W9"/>
<feature type="signal peptide" evidence="1">
    <location>
        <begin position="1"/>
        <end position="22"/>
    </location>
</feature>
<comment type="caution">
    <text evidence="2">The sequence shown here is derived from an EMBL/GenBank/DDBJ whole genome shotgun (WGS) entry which is preliminary data.</text>
</comment>
<protein>
    <recommendedName>
        <fullName evidence="4">EexN family lipoprotein</fullName>
    </recommendedName>
</protein>
<accession>A0A7W9C3W9</accession>
<reference evidence="2 3" key="1">
    <citation type="submission" date="2020-08" db="EMBL/GenBank/DDBJ databases">
        <title>Genomic Encyclopedia of Type Strains, Phase IV (KMG-IV): sequencing the most valuable type-strain genomes for metagenomic binning, comparative biology and taxonomic classification.</title>
        <authorList>
            <person name="Goeker M."/>
        </authorList>
    </citation>
    <scope>NUCLEOTIDE SEQUENCE [LARGE SCALE GENOMIC DNA]</scope>
    <source>
        <strain evidence="2 3">DSM 4731</strain>
    </source>
</reference>
<sequence length="74" mass="7814">MKRLVGLAGLLVAACSSPERTAAEFAADPEAAVRTAAECDAGARHPDCSAAREGLAEARRRERMDVYARTIGEP</sequence>
<dbReference type="NCBIfam" id="NF033894">
    <property type="entry name" value="Eex_IncN"/>
    <property type="match status" value="1"/>
</dbReference>
<evidence type="ECO:0000256" key="1">
    <source>
        <dbReference type="SAM" id="SignalP"/>
    </source>
</evidence>
<keyword evidence="3" id="KW-1185">Reference proteome</keyword>
<evidence type="ECO:0008006" key="4">
    <source>
        <dbReference type="Google" id="ProtNLM"/>
    </source>
</evidence>
<keyword evidence="1" id="KW-0732">Signal</keyword>
<name>A0A7W9C3W9_9CAUL</name>